<feature type="transmembrane region" description="Helical" evidence="1">
    <location>
        <begin position="12"/>
        <end position="30"/>
    </location>
</feature>
<evidence type="ECO:0000259" key="2">
    <source>
        <dbReference type="Pfam" id="PF26604"/>
    </source>
</evidence>
<keyword evidence="1" id="KW-1133">Transmembrane helix</keyword>
<accession>A0A3S2ULJ7</accession>
<dbReference type="EMBL" id="SACK01000004">
    <property type="protein sequence ID" value="RVU00681.1"/>
    <property type="molecule type" value="Genomic_DNA"/>
</dbReference>
<evidence type="ECO:0000313" key="3">
    <source>
        <dbReference type="EMBL" id="RVU00681.1"/>
    </source>
</evidence>
<comment type="caution">
    <text evidence="3">The sequence shown here is derived from an EMBL/GenBank/DDBJ whole genome shotgun (WGS) entry which is preliminary data.</text>
</comment>
<organism evidence="3 4">
    <name type="scientific">Mucilaginibacter limnophilus</name>
    <dbReference type="NCBI Taxonomy" id="1932778"/>
    <lineage>
        <taxon>Bacteria</taxon>
        <taxon>Pseudomonadati</taxon>
        <taxon>Bacteroidota</taxon>
        <taxon>Sphingobacteriia</taxon>
        <taxon>Sphingobacteriales</taxon>
        <taxon>Sphingobacteriaceae</taxon>
        <taxon>Mucilaginibacter</taxon>
    </lineage>
</organism>
<reference evidence="3 4" key="1">
    <citation type="submission" date="2019-01" db="EMBL/GenBank/DDBJ databases">
        <authorList>
            <person name="Chen W.-M."/>
        </authorList>
    </citation>
    <scope>NUCLEOTIDE SEQUENCE [LARGE SCALE GENOMIC DNA]</scope>
    <source>
        <strain evidence="3 4">YBJ-36</strain>
    </source>
</reference>
<protein>
    <recommendedName>
        <fullName evidence="2">CBU-0592-like domain-containing protein</fullName>
    </recommendedName>
</protein>
<feature type="transmembrane region" description="Helical" evidence="1">
    <location>
        <begin position="63"/>
        <end position="79"/>
    </location>
</feature>
<dbReference type="Proteomes" id="UP000282759">
    <property type="component" value="Unassembled WGS sequence"/>
</dbReference>
<keyword evidence="1" id="KW-0472">Membrane</keyword>
<proteinExistence type="predicted"/>
<dbReference type="OrthoDB" id="711721at2"/>
<feature type="transmembrane region" description="Helical" evidence="1">
    <location>
        <begin position="37"/>
        <end position="57"/>
    </location>
</feature>
<evidence type="ECO:0000256" key="1">
    <source>
        <dbReference type="SAM" id="Phobius"/>
    </source>
</evidence>
<dbReference type="RefSeq" id="WP_127705084.1">
    <property type="nucleotide sequence ID" value="NZ_SACK01000004.1"/>
</dbReference>
<keyword evidence="4" id="KW-1185">Reference proteome</keyword>
<feature type="domain" description="CBU-0592-like" evidence="2">
    <location>
        <begin position="11"/>
        <end position="79"/>
    </location>
</feature>
<sequence>MHPIAEKILSDIIGWIGALLFFVSYLLLIIKTWKATSVAFHVCNILGGFFVGLSALYDRSYPSAIINIIWGLIAVYGLYTDKLKQILP</sequence>
<dbReference type="InterPro" id="IPR058058">
    <property type="entry name" value="CBU_0592-like"/>
</dbReference>
<evidence type="ECO:0000313" key="4">
    <source>
        <dbReference type="Proteomes" id="UP000282759"/>
    </source>
</evidence>
<name>A0A3S2ULJ7_9SPHI</name>
<dbReference type="NCBIfam" id="NF047864">
    <property type="entry name" value="CBU_0592_membra"/>
    <property type="match status" value="1"/>
</dbReference>
<dbReference type="AlphaFoldDB" id="A0A3S2ULJ7"/>
<dbReference type="Pfam" id="PF26604">
    <property type="entry name" value="CBU_0592"/>
    <property type="match status" value="1"/>
</dbReference>
<gene>
    <name evidence="3" type="ORF">EOD41_11835</name>
</gene>
<keyword evidence="1" id="KW-0812">Transmembrane</keyword>